<reference evidence="2" key="1">
    <citation type="submission" date="2018-02" db="EMBL/GenBank/DDBJ databases">
        <title>Rhizophora mucronata_Transcriptome.</title>
        <authorList>
            <person name="Meera S.P."/>
            <person name="Sreeshan A."/>
            <person name="Augustine A."/>
        </authorList>
    </citation>
    <scope>NUCLEOTIDE SEQUENCE</scope>
    <source>
        <tissue evidence="2">Leaf</tissue>
    </source>
</reference>
<dbReference type="AlphaFoldDB" id="A0A2P2KPG3"/>
<evidence type="ECO:0000313" key="2">
    <source>
        <dbReference type="EMBL" id="MBX07603.1"/>
    </source>
</evidence>
<proteinExistence type="predicted"/>
<accession>A0A2P2KPG3</accession>
<feature type="compositionally biased region" description="Polar residues" evidence="1">
    <location>
        <begin position="1"/>
        <end position="19"/>
    </location>
</feature>
<feature type="region of interest" description="Disordered" evidence="1">
    <location>
        <begin position="1"/>
        <end position="22"/>
    </location>
</feature>
<evidence type="ECO:0000256" key="1">
    <source>
        <dbReference type="SAM" id="MobiDB-lite"/>
    </source>
</evidence>
<protein>
    <submittedName>
        <fullName evidence="2">C6.1a</fullName>
    </submittedName>
</protein>
<organism evidence="2">
    <name type="scientific">Rhizophora mucronata</name>
    <name type="common">Asiatic mangrove</name>
    <dbReference type="NCBI Taxonomy" id="61149"/>
    <lineage>
        <taxon>Eukaryota</taxon>
        <taxon>Viridiplantae</taxon>
        <taxon>Streptophyta</taxon>
        <taxon>Embryophyta</taxon>
        <taxon>Tracheophyta</taxon>
        <taxon>Spermatophyta</taxon>
        <taxon>Magnoliopsida</taxon>
        <taxon>eudicotyledons</taxon>
        <taxon>Gunneridae</taxon>
        <taxon>Pentapetalae</taxon>
        <taxon>rosids</taxon>
        <taxon>fabids</taxon>
        <taxon>Malpighiales</taxon>
        <taxon>Rhizophoraceae</taxon>
        <taxon>Rhizophora</taxon>
    </lineage>
</organism>
<dbReference type="EMBL" id="GGEC01027119">
    <property type="protein sequence ID" value="MBX07603.1"/>
    <property type="molecule type" value="Transcribed_RNA"/>
</dbReference>
<sequence length="104" mass="11753">MQSKNYNSGCPKQHAPTNENGHRMPCCTEAHNRKALLQTLWNPGGNIHDYNALPHHKLPSSCQGSSFGEYHTNQRCKSNPFGVDRGHMKGASNKTLKWHCSEFY</sequence>
<name>A0A2P2KPG3_RHIMU</name>